<evidence type="ECO:0000313" key="2">
    <source>
        <dbReference type="Proteomes" id="UP000077412"/>
    </source>
</evidence>
<dbReference type="AlphaFoldDB" id="A0A1B1Z8P2"/>
<gene>
    <name evidence="1" type="ORF">ABE41_017210</name>
</gene>
<dbReference type="Proteomes" id="UP000077412">
    <property type="component" value="Chromosome"/>
</dbReference>
<sequence length="60" mass="7038">MRTETTNCSYYKIDVKDFKKAVQLYVDCIGFHLLYLKENIAIIESSDGTIIILYSKNHNY</sequence>
<dbReference type="KEGG" id="far:ABE41_017210"/>
<protein>
    <recommendedName>
        <fullName evidence="3">Glyoxalase/fosfomycin resistance/dioxygenase domain-containing protein</fullName>
    </recommendedName>
</protein>
<dbReference type="EMBL" id="CP016761">
    <property type="protein sequence ID" value="ANX13751.1"/>
    <property type="molecule type" value="Genomic_DNA"/>
</dbReference>
<name>A0A1B1Z8P2_9BACL</name>
<evidence type="ECO:0000313" key="1">
    <source>
        <dbReference type="EMBL" id="ANX13751.1"/>
    </source>
</evidence>
<dbReference type="STRING" id="255247.ABE41_017210"/>
<accession>A0A1B1Z8P2</accession>
<organism evidence="1 2">
    <name type="scientific">Fictibacillus arsenicus</name>
    <dbReference type="NCBI Taxonomy" id="255247"/>
    <lineage>
        <taxon>Bacteria</taxon>
        <taxon>Bacillati</taxon>
        <taxon>Bacillota</taxon>
        <taxon>Bacilli</taxon>
        <taxon>Bacillales</taxon>
        <taxon>Fictibacillaceae</taxon>
        <taxon>Fictibacillus</taxon>
    </lineage>
</organism>
<reference evidence="1 2" key="1">
    <citation type="submission" date="2016-08" db="EMBL/GenBank/DDBJ databases">
        <title>Complete genome sequence of Fictibacillus arsenicus G25-54, a strain with toxicity to nematodes and a potential arsenic-resistance activity.</title>
        <authorList>
            <person name="Zheng Z."/>
        </authorList>
    </citation>
    <scope>NUCLEOTIDE SEQUENCE [LARGE SCALE GENOMIC DNA]</scope>
    <source>
        <strain evidence="1 2">G25-54</strain>
    </source>
</reference>
<proteinExistence type="predicted"/>
<evidence type="ECO:0008006" key="3">
    <source>
        <dbReference type="Google" id="ProtNLM"/>
    </source>
</evidence>
<keyword evidence="2" id="KW-1185">Reference proteome</keyword>